<dbReference type="PANTHER" id="PTHR43556">
    <property type="entry name" value="PEPTIDE CHAIN RELEASE FACTOR RF3"/>
    <property type="match status" value="1"/>
</dbReference>
<dbReference type="Pfam" id="PF00009">
    <property type="entry name" value="GTP_EFTU"/>
    <property type="match status" value="1"/>
</dbReference>
<proteinExistence type="inferred from homology"/>
<evidence type="ECO:0000313" key="11">
    <source>
        <dbReference type="Proteomes" id="UP000269198"/>
    </source>
</evidence>
<dbReference type="HAMAP" id="MF_00072">
    <property type="entry name" value="Rel_fac_3"/>
    <property type="match status" value="1"/>
</dbReference>
<dbReference type="NCBIfam" id="TIGR00231">
    <property type="entry name" value="small_GTP"/>
    <property type="match status" value="1"/>
</dbReference>
<evidence type="ECO:0000256" key="6">
    <source>
        <dbReference type="ARBA" id="ARBA00023134"/>
    </source>
</evidence>
<dbReference type="PANTHER" id="PTHR43556:SF2">
    <property type="entry name" value="PEPTIDE CHAIN RELEASE FACTOR RF3"/>
    <property type="match status" value="1"/>
</dbReference>
<protein>
    <recommendedName>
        <fullName evidence="7 8">Peptide chain release factor 3</fullName>
        <shortName evidence="7">RF-3</shortName>
    </recommendedName>
</protein>
<dbReference type="EMBL" id="RJMB01000005">
    <property type="protein sequence ID" value="RNL85859.1"/>
    <property type="molecule type" value="Genomic_DNA"/>
</dbReference>
<dbReference type="InterPro" id="IPR032090">
    <property type="entry name" value="RF3_C"/>
</dbReference>
<accession>A0A3N0EDW0</accession>
<dbReference type="Gene3D" id="3.30.70.3280">
    <property type="entry name" value="Peptide chain release factor 3, domain III"/>
    <property type="match status" value="1"/>
</dbReference>
<dbReference type="GO" id="GO:0005829">
    <property type="term" value="C:cytosol"/>
    <property type="evidence" value="ECO:0007669"/>
    <property type="project" value="TreeGrafter"/>
</dbReference>
<dbReference type="InterPro" id="IPR000795">
    <property type="entry name" value="T_Tr_GTP-bd_dom"/>
</dbReference>
<reference evidence="10 11" key="1">
    <citation type="submission" date="2018-11" db="EMBL/GenBank/DDBJ databases">
        <title>The genome draft of YIM 96095.</title>
        <authorList>
            <person name="Tang S.-K."/>
            <person name="Chunyu W.-X."/>
            <person name="Feng Y.-Z."/>
        </authorList>
    </citation>
    <scope>NUCLEOTIDE SEQUENCE [LARGE SCALE GENOMIC DNA]</scope>
    <source>
        <strain evidence="10 11">YIM 96095</strain>
    </source>
</reference>
<comment type="caution">
    <text evidence="7">Lacks conserved residue(s) required for the propagation of feature annotation.</text>
</comment>
<evidence type="ECO:0000256" key="7">
    <source>
        <dbReference type="HAMAP-Rule" id="MF_00072"/>
    </source>
</evidence>
<dbReference type="OrthoDB" id="3492050at2"/>
<keyword evidence="3 7" id="KW-0963">Cytoplasm</keyword>
<dbReference type="AlphaFoldDB" id="A0A3N0EDW0"/>
<gene>
    <name evidence="7" type="primary">prfC</name>
    <name evidence="10" type="ORF">EFW17_07875</name>
</gene>
<feature type="domain" description="Tr-type G" evidence="9">
    <location>
        <begin position="20"/>
        <end position="286"/>
    </location>
</feature>
<dbReference type="PRINTS" id="PR00315">
    <property type="entry name" value="ELONGATNFCT"/>
</dbReference>
<dbReference type="InterPro" id="IPR004548">
    <property type="entry name" value="PrfC"/>
</dbReference>
<dbReference type="GO" id="GO:0005525">
    <property type="term" value="F:GTP binding"/>
    <property type="evidence" value="ECO:0007669"/>
    <property type="project" value="UniProtKB-UniRule"/>
</dbReference>
<dbReference type="InterPro" id="IPR053905">
    <property type="entry name" value="EF-G-like_DII"/>
</dbReference>
<dbReference type="GO" id="GO:0006449">
    <property type="term" value="P:regulation of translational termination"/>
    <property type="evidence" value="ECO:0007669"/>
    <property type="project" value="UniProtKB-UniRule"/>
</dbReference>
<dbReference type="PROSITE" id="PS51722">
    <property type="entry name" value="G_TR_2"/>
    <property type="match status" value="1"/>
</dbReference>
<evidence type="ECO:0000259" key="9">
    <source>
        <dbReference type="PROSITE" id="PS51722"/>
    </source>
</evidence>
<dbReference type="InterPro" id="IPR041732">
    <property type="entry name" value="RF3_GTP-bd"/>
</dbReference>
<dbReference type="PROSITE" id="PS00301">
    <property type="entry name" value="G_TR_1"/>
    <property type="match status" value="1"/>
</dbReference>
<comment type="caution">
    <text evidence="10">The sequence shown here is derived from an EMBL/GenBank/DDBJ whole genome shotgun (WGS) entry which is preliminary data.</text>
</comment>
<evidence type="ECO:0000256" key="4">
    <source>
        <dbReference type="ARBA" id="ARBA00022741"/>
    </source>
</evidence>
<organism evidence="10 11">
    <name type="scientific">Halostreptopolyspora alba</name>
    <dbReference type="NCBI Taxonomy" id="2487137"/>
    <lineage>
        <taxon>Bacteria</taxon>
        <taxon>Bacillati</taxon>
        <taxon>Actinomycetota</taxon>
        <taxon>Actinomycetes</taxon>
        <taxon>Streptosporangiales</taxon>
        <taxon>Nocardiopsidaceae</taxon>
        <taxon>Halostreptopolyspora</taxon>
    </lineage>
</organism>
<dbReference type="NCBIfam" id="NF001964">
    <property type="entry name" value="PRK00741.1"/>
    <property type="match status" value="1"/>
</dbReference>
<dbReference type="SUPFAM" id="SSF50447">
    <property type="entry name" value="Translation proteins"/>
    <property type="match status" value="1"/>
</dbReference>
<dbReference type="SUPFAM" id="SSF52540">
    <property type="entry name" value="P-loop containing nucleoside triphosphate hydrolases"/>
    <property type="match status" value="1"/>
</dbReference>
<comment type="similarity">
    <text evidence="2 7">Belongs to the TRAFAC class translation factor GTPase superfamily. Classic translation factor GTPase family. PrfC subfamily.</text>
</comment>
<dbReference type="InterPro" id="IPR009000">
    <property type="entry name" value="Transl_B-barrel_sf"/>
</dbReference>
<dbReference type="Proteomes" id="UP000269198">
    <property type="component" value="Unassembled WGS sequence"/>
</dbReference>
<dbReference type="InterPro" id="IPR031157">
    <property type="entry name" value="G_TR_CS"/>
</dbReference>
<dbReference type="Gene3D" id="2.40.30.10">
    <property type="entry name" value="Translation factors"/>
    <property type="match status" value="1"/>
</dbReference>
<dbReference type="GO" id="GO:0003924">
    <property type="term" value="F:GTPase activity"/>
    <property type="evidence" value="ECO:0007669"/>
    <property type="project" value="InterPro"/>
</dbReference>
<dbReference type="InterPro" id="IPR005225">
    <property type="entry name" value="Small_GTP-bd"/>
</dbReference>
<dbReference type="GO" id="GO:0016150">
    <property type="term" value="F:translation release factor activity, codon nonspecific"/>
    <property type="evidence" value="ECO:0007669"/>
    <property type="project" value="TreeGrafter"/>
</dbReference>
<sequence length="541" mass="58599">MSVAADSQPQQAQEVAVEAGRRRTFAVISHPDAGKSTLTEALALHAAAITSAGAVHGKGDRKGVTSDWMAMEQSRGISITSAALRIDYGECVLNLLDTPGHADFSEDTYRVLSAVDCAIMLLDSAKGLEPQTLKLFDVCRARRVPVITFVNKWDRPGREPLELLDEVEQRIGLRPTPVNWPVGIAGDFRGLLDRASGRYTKMHRTPGGATRAVEEELDSERAAEVEGAEWDQAQEELALLDEIGAHVDEASFLAGESSPVLFGAALPNFGVSQLLATLVDLAPAPGAKPDAHGRERPVSAPFSGQVFKMQANMDQAHRDRMAFLRISSGRFERGMVLTHSETGRPFATKYTQAMFGSQRDTIETAYPGDVIALVNANALSVGDTLYAGPKVEFAAIPSFAPEHFAVVRAKDSGRYKQFQRGIAQLDAEGVVQVLTSDVRGQQAPVLAAVGPLQFEVVTDRMAQEFRAPVELNHLDYTLARRTTPECAPTLHGLSGAEVLTRRGDGELLVLVHNKYRLRVIKRDNPDLVLEPLLAGGAEPDE</sequence>
<dbReference type="Gene3D" id="3.40.50.300">
    <property type="entry name" value="P-loop containing nucleotide triphosphate hydrolases"/>
    <property type="match status" value="1"/>
</dbReference>
<keyword evidence="6 7" id="KW-0342">GTP-binding</keyword>
<keyword evidence="5 7" id="KW-0648">Protein biosynthesis</keyword>
<dbReference type="InterPro" id="IPR035647">
    <property type="entry name" value="EFG_III/V"/>
</dbReference>
<evidence type="ECO:0000256" key="5">
    <source>
        <dbReference type="ARBA" id="ARBA00022917"/>
    </source>
</evidence>
<dbReference type="NCBIfam" id="TIGR00503">
    <property type="entry name" value="prfC"/>
    <property type="match status" value="1"/>
</dbReference>
<comment type="subcellular location">
    <subcellularLocation>
        <location evidence="1 7">Cytoplasm</location>
    </subcellularLocation>
</comment>
<dbReference type="InterPro" id="IPR038467">
    <property type="entry name" value="RF3_dom_3_sf"/>
</dbReference>
<evidence type="ECO:0000256" key="2">
    <source>
        <dbReference type="ARBA" id="ARBA00009978"/>
    </source>
</evidence>
<dbReference type="Pfam" id="PF22042">
    <property type="entry name" value="EF-G_D2"/>
    <property type="match status" value="1"/>
</dbReference>
<name>A0A3N0EDW0_9ACTN</name>
<evidence type="ECO:0000256" key="8">
    <source>
        <dbReference type="NCBIfam" id="TIGR00503"/>
    </source>
</evidence>
<comment type="function">
    <text evidence="7">Increases the formation of ribosomal termination complexes and stimulates activities of RF-1 and RF-2. It binds guanine nucleotides and has strong preference for UGA stop codons. It may interact directly with the ribosome. The stimulation of RF-1 and RF-2 is significantly reduced by GTP and GDP, but not by GMP.</text>
</comment>
<dbReference type="Pfam" id="PF16658">
    <property type="entry name" value="RF3_C"/>
    <property type="match status" value="1"/>
</dbReference>
<evidence type="ECO:0000256" key="3">
    <source>
        <dbReference type="ARBA" id="ARBA00022490"/>
    </source>
</evidence>
<dbReference type="RefSeq" id="WP_123200637.1">
    <property type="nucleotide sequence ID" value="NZ_RJMB01000005.1"/>
</dbReference>
<dbReference type="CDD" id="cd04169">
    <property type="entry name" value="RF3"/>
    <property type="match status" value="1"/>
</dbReference>
<dbReference type="FunFam" id="3.40.50.300:FF:000542">
    <property type="entry name" value="Peptide chain release factor 3"/>
    <property type="match status" value="1"/>
</dbReference>
<dbReference type="SUPFAM" id="SSF54980">
    <property type="entry name" value="EF-G C-terminal domain-like"/>
    <property type="match status" value="1"/>
</dbReference>
<dbReference type="GO" id="GO:0016149">
    <property type="term" value="F:translation release factor activity, codon specific"/>
    <property type="evidence" value="ECO:0007669"/>
    <property type="project" value="UniProtKB-UniRule"/>
</dbReference>
<evidence type="ECO:0000256" key="1">
    <source>
        <dbReference type="ARBA" id="ARBA00004496"/>
    </source>
</evidence>
<dbReference type="InterPro" id="IPR027417">
    <property type="entry name" value="P-loop_NTPase"/>
</dbReference>
<keyword evidence="11" id="KW-1185">Reference proteome</keyword>
<keyword evidence="4 7" id="KW-0547">Nucleotide-binding</keyword>
<evidence type="ECO:0000313" key="10">
    <source>
        <dbReference type="EMBL" id="RNL85859.1"/>
    </source>
</evidence>
<feature type="binding site" evidence="7">
    <location>
        <begin position="97"/>
        <end position="101"/>
    </location>
    <ligand>
        <name>GTP</name>
        <dbReference type="ChEBI" id="CHEBI:37565"/>
    </ligand>
</feature>